<comment type="caution">
    <text evidence="1">The sequence shown here is derived from an EMBL/GenBank/DDBJ whole genome shotgun (WGS) entry which is preliminary data.</text>
</comment>
<evidence type="ECO:0000313" key="1">
    <source>
        <dbReference type="EMBL" id="EGU48908.1"/>
    </source>
</evidence>
<dbReference type="EMBL" id="AFWF01000007">
    <property type="protein sequence ID" value="EGU48908.1"/>
    <property type="molecule type" value="Genomic_DNA"/>
</dbReference>
<keyword evidence="2" id="KW-1185">Reference proteome</keyword>
<reference evidence="1 2" key="1">
    <citation type="journal article" date="2012" name="Int. J. Syst. Evol. Microbiol.">
        <title>Vibrio caribbeanicus sp. nov., isolated from the marine sponge Scleritoderma cyanea.</title>
        <authorList>
            <person name="Hoffmann M."/>
            <person name="Monday S.R."/>
            <person name="Allard M.W."/>
            <person name="Strain E.A."/>
            <person name="Whittaker P."/>
            <person name="Naum M."/>
            <person name="McCarthy P.J."/>
            <person name="Lopez J.V."/>
            <person name="Fischer M."/>
            <person name="Brown E.W."/>
        </authorList>
    </citation>
    <scope>NUCLEOTIDE SEQUENCE [LARGE SCALE GENOMIC DNA]</scope>
    <source>
        <strain evidence="1 2">ATCC 700023</strain>
    </source>
</reference>
<proteinExistence type="predicted"/>
<dbReference type="AlphaFoldDB" id="F9RWZ4"/>
<sequence length="30" mass="3681">MSAYPINQDCRYFKKNAMMIQINSFNFIYE</sequence>
<gene>
    <name evidence="1" type="ORF">VII00023_13902</name>
</gene>
<name>F9RWZ4_9VIBR</name>
<evidence type="ECO:0000313" key="2">
    <source>
        <dbReference type="Proteomes" id="UP000004605"/>
    </source>
</evidence>
<dbReference type="Proteomes" id="UP000004605">
    <property type="component" value="Unassembled WGS sequence"/>
</dbReference>
<accession>F9RWZ4</accession>
<organism evidence="1 2">
    <name type="scientific">Vibrio ichthyoenteri ATCC 700023</name>
    <dbReference type="NCBI Taxonomy" id="870968"/>
    <lineage>
        <taxon>Bacteria</taxon>
        <taxon>Pseudomonadati</taxon>
        <taxon>Pseudomonadota</taxon>
        <taxon>Gammaproteobacteria</taxon>
        <taxon>Vibrionales</taxon>
        <taxon>Vibrionaceae</taxon>
        <taxon>Vibrio</taxon>
    </lineage>
</organism>
<protein>
    <submittedName>
        <fullName evidence="1">Uncharacterized protein</fullName>
    </submittedName>
</protein>